<keyword evidence="3" id="KW-0547">Nucleotide-binding</keyword>
<dbReference type="SUPFAM" id="SSF52540">
    <property type="entry name" value="P-loop containing nucleoside triphosphate hydrolases"/>
    <property type="match status" value="1"/>
</dbReference>
<dbReference type="PANTHER" id="PTHR43394:SF1">
    <property type="entry name" value="ATP-BINDING CASSETTE SUB-FAMILY B MEMBER 10, MITOCHONDRIAL"/>
    <property type="match status" value="1"/>
</dbReference>
<dbReference type="PROSITE" id="PS50929">
    <property type="entry name" value="ABC_TM1F"/>
    <property type="match status" value="1"/>
</dbReference>
<feature type="domain" description="ABC transmembrane type-1" evidence="9">
    <location>
        <begin position="28"/>
        <end position="306"/>
    </location>
</feature>
<comment type="subcellular location">
    <subcellularLocation>
        <location evidence="1">Cell membrane</location>
        <topology evidence="1">Multi-pass membrane protein</topology>
    </subcellularLocation>
</comment>
<dbReference type="Gene3D" id="1.20.1560.10">
    <property type="entry name" value="ABC transporter type 1, transmembrane domain"/>
    <property type="match status" value="1"/>
</dbReference>
<dbReference type="CDD" id="cd07346">
    <property type="entry name" value="ABC_6TM_exporters"/>
    <property type="match status" value="1"/>
</dbReference>
<feature type="transmembrane region" description="Helical" evidence="7">
    <location>
        <begin position="63"/>
        <end position="83"/>
    </location>
</feature>
<dbReference type="Gene3D" id="3.40.50.300">
    <property type="entry name" value="P-loop containing nucleotide triphosphate hydrolases"/>
    <property type="match status" value="1"/>
</dbReference>
<evidence type="ECO:0000256" key="7">
    <source>
        <dbReference type="SAM" id="Phobius"/>
    </source>
</evidence>
<name>A0ABV8SC84_9BACL</name>
<dbReference type="InterPro" id="IPR027417">
    <property type="entry name" value="P-loop_NTPase"/>
</dbReference>
<dbReference type="InterPro" id="IPR017871">
    <property type="entry name" value="ABC_transporter-like_CS"/>
</dbReference>
<feature type="transmembrane region" description="Helical" evidence="7">
    <location>
        <begin position="256"/>
        <end position="273"/>
    </location>
</feature>
<keyword evidence="6 7" id="KW-0472">Membrane</keyword>
<evidence type="ECO:0000313" key="10">
    <source>
        <dbReference type="EMBL" id="MFC4304488.1"/>
    </source>
</evidence>
<organism evidence="10 11">
    <name type="scientific">Cohnella boryungensis</name>
    <dbReference type="NCBI Taxonomy" id="768479"/>
    <lineage>
        <taxon>Bacteria</taxon>
        <taxon>Bacillati</taxon>
        <taxon>Bacillota</taxon>
        <taxon>Bacilli</taxon>
        <taxon>Bacillales</taxon>
        <taxon>Paenibacillaceae</taxon>
        <taxon>Cohnella</taxon>
    </lineage>
</organism>
<evidence type="ECO:0000259" key="9">
    <source>
        <dbReference type="PROSITE" id="PS50929"/>
    </source>
</evidence>
<dbReference type="EMBL" id="JBHSED010000025">
    <property type="protein sequence ID" value="MFC4304488.1"/>
    <property type="molecule type" value="Genomic_DNA"/>
</dbReference>
<evidence type="ECO:0000256" key="2">
    <source>
        <dbReference type="ARBA" id="ARBA00022692"/>
    </source>
</evidence>
<protein>
    <submittedName>
        <fullName evidence="10">ABC transporter ATP-binding protein</fullName>
    </submittedName>
</protein>
<dbReference type="InterPro" id="IPR036640">
    <property type="entry name" value="ABC1_TM_sf"/>
</dbReference>
<proteinExistence type="predicted"/>
<dbReference type="PANTHER" id="PTHR43394">
    <property type="entry name" value="ATP-DEPENDENT PERMEASE MDL1, MITOCHONDRIAL"/>
    <property type="match status" value="1"/>
</dbReference>
<evidence type="ECO:0000256" key="6">
    <source>
        <dbReference type="ARBA" id="ARBA00023136"/>
    </source>
</evidence>
<dbReference type="RefSeq" id="WP_204605964.1">
    <property type="nucleotide sequence ID" value="NZ_JBHSED010000025.1"/>
</dbReference>
<dbReference type="InterPro" id="IPR039421">
    <property type="entry name" value="Type_1_exporter"/>
</dbReference>
<feature type="transmembrane region" description="Helical" evidence="7">
    <location>
        <begin position="144"/>
        <end position="161"/>
    </location>
</feature>
<dbReference type="InterPro" id="IPR003439">
    <property type="entry name" value="ABC_transporter-like_ATP-bd"/>
</dbReference>
<dbReference type="InterPro" id="IPR003593">
    <property type="entry name" value="AAA+_ATPase"/>
</dbReference>
<dbReference type="GO" id="GO:0005524">
    <property type="term" value="F:ATP binding"/>
    <property type="evidence" value="ECO:0007669"/>
    <property type="project" value="UniProtKB-KW"/>
</dbReference>
<dbReference type="PROSITE" id="PS00211">
    <property type="entry name" value="ABC_TRANSPORTER_1"/>
    <property type="match status" value="1"/>
</dbReference>
<evidence type="ECO:0000259" key="8">
    <source>
        <dbReference type="PROSITE" id="PS50893"/>
    </source>
</evidence>
<keyword evidence="4 10" id="KW-0067">ATP-binding</keyword>
<evidence type="ECO:0000313" key="11">
    <source>
        <dbReference type="Proteomes" id="UP001595755"/>
    </source>
</evidence>
<dbReference type="SUPFAM" id="SSF90123">
    <property type="entry name" value="ABC transporter transmembrane region"/>
    <property type="match status" value="1"/>
</dbReference>
<feature type="domain" description="ABC transporter" evidence="8">
    <location>
        <begin position="343"/>
        <end position="577"/>
    </location>
</feature>
<feature type="transmembrane region" description="Helical" evidence="7">
    <location>
        <begin position="279"/>
        <end position="301"/>
    </location>
</feature>
<sequence>MEKTKPRLWPVYKWSLSYLRPYRRMLSLVLLFVTLMTIGELAIPKFIQYFVDTILPSGDRMKFLMTTGLLAGIIVCIVLATLAQNTLRRQLQEKSSRDVQLSIFEHIRKLGFSYYEKTPAGQLLSLMNTEVAALQELYRQSFPLLLENLIFSVVSLVYMAFTNVKLTLIVLPCLLFYFLFGPKLERKASLNAKLLSQNRIDENQKIYESISALRDIRASSSESWDFERFLARVRRFNQSMIWTYWYNHLRGTNRRLIYYAGGLFIIMYGYSLFRSNSLSAGALMAFILYFFVTMQKLTAVITNITEQKILIFQAEKLYSFLQITPAVAECDDPVIVDNIRGEIRFRDVTFSYVKGNRVLKHINLLIKPGEHVAIIGASGQGKSTILKLIGRFYDPGEGEILLDGIPLKHMSLASIRRGCGYVFQDTYLTGGSVKENIRFGRPEATDQEVIAAAKAAYAHDFIVNLSDGYDTIVGERAHTLSGGQKQRISIARMIIRNPAVVLLDEATSALDTVSEIEVQKALETLLQGRTVIAVAHRLSTIENFDRIIVLDQGEIAESGNYEQLASQRGLLYQMAGGNRG</sequence>
<dbReference type="PROSITE" id="PS50893">
    <property type="entry name" value="ABC_TRANSPORTER_2"/>
    <property type="match status" value="1"/>
</dbReference>
<comment type="caution">
    <text evidence="10">The sequence shown here is derived from an EMBL/GenBank/DDBJ whole genome shotgun (WGS) entry which is preliminary data.</text>
</comment>
<evidence type="ECO:0000256" key="5">
    <source>
        <dbReference type="ARBA" id="ARBA00022989"/>
    </source>
</evidence>
<dbReference type="Pfam" id="PF00005">
    <property type="entry name" value="ABC_tran"/>
    <property type="match status" value="1"/>
</dbReference>
<reference evidence="11" key="1">
    <citation type="journal article" date="2019" name="Int. J. Syst. Evol. Microbiol.">
        <title>The Global Catalogue of Microorganisms (GCM) 10K type strain sequencing project: providing services to taxonomists for standard genome sequencing and annotation.</title>
        <authorList>
            <consortium name="The Broad Institute Genomics Platform"/>
            <consortium name="The Broad Institute Genome Sequencing Center for Infectious Disease"/>
            <person name="Wu L."/>
            <person name="Ma J."/>
        </authorList>
    </citation>
    <scope>NUCLEOTIDE SEQUENCE [LARGE SCALE GENOMIC DNA]</scope>
    <source>
        <strain evidence="11">CGMCC 4.1641</strain>
    </source>
</reference>
<keyword evidence="5 7" id="KW-1133">Transmembrane helix</keyword>
<gene>
    <name evidence="10" type="ORF">ACFO1S_13755</name>
</gene>
<dbReference type="Proteomes" id="UP001595755">
    <property type="component" value="Unassembled WGS sequence"/>
</dbReference>
<evidence type="ECO:0000256" key="4">
    <source>
        <dbReference type="ARBA" id="ARBA00022840"/>
    </source>
</evidence>
<dbReference type="Pfam" id="PF00664">
    <property type="entry name" value="ABC_membrane"/>
    <property type="match status" value="1"/>
</dbReference>
<evidence type="ECO:0000256" key="1">
    <source>
        <dbReference type="ARBA" id="ARBA00004651"/>
    </source>
</evidence>
<dbReference type="InterPro" id="IPR011527">
    <property type="entry name" value="ABC1_TM_dom"/>
</dbReference>
<keyword evidence="11" id="KW-1185">Reference proteome</keyword>
<keyword evidence="2 7" id="KW-0812">Transmembrane</keyword>
<accession>A0ABV8SC84</accession>
<evidence type="ECO:0000256" key="3">
    <source>
        <dbReference type="ARBA" id="ARBA00022741"/>
    </source>
</evidence>
<feature type="transmembrane region" description="Helical" evidence="7">
    <location>
        <begin position="21"/>
        <end position="43"/>
    </location>
</feature>
<dbReference type="SMART" id="SM00382">
    <property type="entry name" value="AAA"/>
    <property type="match status" value="1"/>
</dbReference>